<feature type="region of interest" description="Disordered" evidence="1">
    <location>
        <begin position="441"/>
        <end position="506"/>
    </location>
</feature>
<feature type="region of interest" description="Disordered" evidence="1">
    <location>
        <begin position="264"/>
        <end position="348"/>
    </location>
</feature>
<accession>A0A165T282</accession>
<dbReference type="STRING" id="1314783.A0A165T282"/>
<sequence length="696" mass="76322">MADNTNNVFVHPSGQPLHIFVETSEFASRPKLIRDLRRGGAIIAHYPTDAQIILVDLETEAGKQFVDDWSTEPGKVVLRWQWARLSNEAGRALLANDNWGGMRQPAAHNGHGAIVDIEHPLPTPPPDMAGHSQPPANPPITATAVQVIYQGQNIPSTSTAPGPSQPTSSQLPLGTPVSHQTLPQANGILVSAQNPALTPDLVNFVRLLMQNPSLLAQRPLDGQHAPNITIVDPSSGDLAASDGPQASYPGLAASDYMIPSSSAAVVRTPRHSVRTSPDKPSSIPLKRRSSMGGLSMASPSASSRSKGKARAYSPEPPLKRHRSVDSPVDGEDEDNDSVTSGPPRYADEVFTQENGESVIFWVQLETKRRGDLLQMIKKNKGKIVANIVDADLVVLAQNSSYFDHWLKRAVQSKKVAVQSRYIHECIKQSALLDTADFTFGEVSKPRRGRPPSSRTHSSPTKQKSRPTKAKASPSVGSSKRPERPSSSRSARVIESPPPPQQPEQAMNGKWLYTTEELEYIQNYIPILMARDPDISNFAIADKLYQKMPHHSAMSWRSRLTRELSSGVRMQYMERARDIVKAQRKGSNQAGKEVEEKLESPRSIDEPGSSSAVSAEQPADVPEDQHVDADDARDFDFIAQFLANGGADNRSDDEVWELLAKEGPTRTAEEWQKFWVERGAEIHAEVQYRMNAAESAT</sequence>
<feature type="compositionally biased region" description="Basic and acidic residues" evidence="1">
    <location>
        <begin position="591"/>
        <end position="604"/>
    </location>
</feature>
<evidence type="ECO:0000313" key="4">
    <source>
        <dbReference type="Proteomes" id="UP000076727"/>
    </source>
</evidence>
<evidence type="ECO:0000256" key="1">
    <source>
        <dbReference type="SAM" id="MobiDB-lite"/>
    </source>
</evidence>
<dbReference type="Pfam" id="PF16589">
    <property type="entry name" value="BRCT_2"/>
    <property type="match status" value="1"/>
</dbReference>
<feature type="region of interest" description="Disordered" evidence="1">
    <location>
        <begin position="580"/>
        <end position="628"/>
    </location>
</feature>
<keyword evidence="4" id="KW-1185">Reference proteome</keyword>
<dbReference type="SUPFAM" id="SSF52113">
    <property type="entry name" value="BRCT domain"/>
    <property type="match status" value="1"/>
</dbReference>
<evidence type="ECO:0000313" key="3">
    <source>
        <dbReference type="EMBL" id="KZT72822.1"/>
    </source>
</evidence>
<feature type="compositionally biased region" description="Low complexity" evidence="1">
    <location>
        <begin position="290"/>
        <end position="304"/>
    </location>
</feature>
<reference evidence="3 4" key="1">
    <citation type="journal article" date="2016" name="Mol. Biol. Evol.">
        <title>Comparative Genomics of Early-Diverging Mushroom-Forming Fungi Provides Insights into the Origins of Lignocellulose Decay Capabilities.</title>
        <authorList>
            <person name="Nagy L.G."/>
            <person name="Riley R."/>
            <person name="Tritt A."/>
            <person name="Adam C."/>
            <person name="Daum C."/>
            <person name="Floudas D."/>
            <person name="Sun H."/>
            <person name="Yadav J.S."/>
            <person name="Pangilinan J."/>
            <person name="Larsson K.H."/>
            <person name="Matsuura K."/>
            <person name="Barry K."/>
            <person name="Labutti K."/>
            <person name="Kuo R."/>
            <person name="Ohm R.A."/>
            <person name="Bhattacharya S.S."/>
            <person name="Shirouzu T."/>
            <person name="Yoshinaga Y."/>
            <person name="Martin F.M."/>
            <person name="Grigoriev I.V."/>
            <person name="Hibbett D.S."/>
        </authorList>
    </citation>
    <scope>NUCLEOTIDE SEQUENCE [LARGE SCALE GENOMIC DNA]</scope>
    <source>
        <strain evidence="3 4">L-15889</strain>
    </source>
</reference>
<feature type="region of interest" description="Disordered" evidence="1">
    <location>
        <begin position="218"/>
        <end position="246"/>
    </location>
</feature>
<name>A0A165T282_9APHY</name>
<feature type="region of interest" description="Disordered" evidence="1">
    <location>
        <begin position="153"/>
        <end position="174"/>
    </location>
</feature>
<evidence type="ECO:0000259" key="2">
    <source>
        <dbReference type="Pfam" id="PF16589"/>
    </source>
</evidence>
<dbReference type="InterPro" id="IPR036420">
    <property type="entry name" value="BRCT_dom_sf"/>
</dbReference>
<dbReference type="OrthoDB" id="3267102at2759"/>
<feature type="compositionally biased region" description="Low complexity" evidence="1">
    <location>
        <begin position="450"/>
        <end position="459"/>
    </location>
</feature>
<dbReference type="Proteomes" id="UP000076727">
    <property type="component" value="Unassembled WGS sequence"/>
</dbReference>
<gene>
    <name evidence="3" type="ORF">DAEQUDRAFT_722438</name>
</gene>
<feature type="domain" description="BRCT" evidence="2">
    <location>
        <begin position="358"/>
        <end position="437"/>
    </location>
</feature>
<dbReference type="Gene3D" id="3.40.50.10190">
    <property type="entry name" value="BRCT domain"/>
    <property type="match status" value="1"/>
</dbReference>
<protein>
    <recommendedName>
        <fullName evidence="2">BRCT domain-containing protein</fullName>
    </recommendedName>
</protein>
<dbReference type="InterPro" id="IPR001357">
    <property type="entry name" value="BRCT_dom"/>
</dbReference>
<organism evidence="3 4">
    <name type="scientific">Daedalea quercina L-15889</name>
    <dbReference type="NCBI Taxonomy" id="1314783"/>
    <lineage>
        <taxon>Eukaryota</taxon>
        <taxon>Fungi</taxon>
        <taxon>Dikarya</taxon>
        <taxon>Basidiomycota</taxon>
        <taxon>Agaricomycotina</taxon>
        <taxon>Agaricomycetes</taxon>
        <taxon>Polyporales</taxon>
        <taxon>Fomitopsis</taxon>
    </lineage>
</organism>
<proteinExistence type="predicted"/>
<dbReference type="EMBL" id="KV429039">
    <property type="protein sequence ID" value="KZT72822.1"/>
    <property type="molecule type" value="Genomic_DNA"/>
</dbReference>
<dbReference type="Gene3D" id="1.10.10.60">
    <property type="entry name" value="Homeodomain-like"/>
    <property type="match status" value="1"/>
</dbReference>
<dbReference type="AlphaFoldDB" id="A0A165T282"/>